<dbReference type="Pfam" id="PF08337">
    <property type="entry name" value="Plexin_cytopl"/>
    <property type="match status" value="1"/>
</dbReference>
<dbReference type="Pfam" id="PF01437">
    <property type="entry name" value="PSI"/>
    <property type="match status" value="1"/>
</dbReference>
<evidence type="ECO:0000256" key="11">
    <source>
        <dbReference type="ARBA" id="ARBA00023180"/>
    </source>
</evidence>
<feature type="signal peptide" evidence="15">
    <location>
        <begin position="1"/>
        <end position="22"/>
    </location>
</feature>
<dbReference type="InterPro" id="IPR057533">
    <property type="entry name" value="PSI_Plexin-B"/>
</dbReference>
<dbReference type="GO" id="GO:0030334">
    <property type="term" value="P:regulation of cell migration"/>
    <property type="evidence" value="ECO:0007669"/>
    <property type="project" value="TreeGrafter"/>
</dbReference>
<evidence type="ECO:0000256" key="10">
    <source>
        <dbReference type="ARBA" id="ARBA00023170"/>
    </source>
</evidence>
<dbReference type="InterPro" id="IPR046800">
    <property type="entry name" value="Plexin_RBD"/>
</dbReference>
<dbReference type="Ensembl" id="ENSGMOT00000066707.1">
    <property type="protein sequence ID" value="ENSGMOP00000067494.1"/>
    <property type="gene ID" value="ENSGMOG00000008910.2"/>
</dbReference>
<keyword evidence="13" id="KW-0175">Coiled coil</keyword>
<evidence type="ECO:0000256" key="8">
    <source>
        <dbReference type="ARBA" id="ARBA00023136"/>
    </source>
</evidence>
<feature type="coiled-coil region" evidence="13">
    <location>
        <begin position="938"/>
        <end position="965"/>
    </location>
</feature>
<keyword evidence="3" id="KW-1003">Cell membrane</keyword>
<dbReference type="Gene3D" id="2.60.40.10">
    <property type="entry name" value="Immunoglobulins"/>
    <property type="match status" value="3"/>
</dbReference>
<dbReference type="GO" id="GO:0007411">
    <property type="term" value="P:axon guidance"/>
    <property type="evidence" value="ECO:0007669"/>
    <property type="project" value="UniProtKB-ARBA"/>
</dbReference>
<dbReference type="GO" id="GO:0002116">
    <property type="term" value="C:semaphorin receptor complex"/>
    <property type="evidence" value="ECO:0007669"/>
    <property type="project" value="TreeGrafter"/>
</dbReference>
<evidence type="ECO:0000256" key="3">
    <source>
        <dbReference type="ARBA" id="ARBA00022475"/>
    </source>
</evidence>
<comment type="subcellular location">
    <subcellularLocation>
        <location evidence="1">Cell membrane</location>
        <topology evidence="1">Single-pass type I membrane protein</topology>
    </subcellularLocation>
</comment>
<keyword evidence="10" id="KW-0675">Receptor</keyword>
<comment type="similarity">
    <text evidence="2">Belongs to the plexin family.</text>
</comment>
<evidence type="ECO:0000313" key="18">
    <source>
        <dbReference type="Proteomes" id="UP000694546"/>
    </source>
</evidence>
<dbReference type="InterPro" id="IPR013548">
    <property type="entry name" value="Plexin_cytoplasmic_RasGAP_dom"/>
</dbReference>
<dbReference type="PROSITE" id="PS51004">
    <property type="entry name" value="SEMA"/>
    <property type="match status" value="1"/>
</dbReference>
<accession>A0A8C5D0H9</accession>
<evidence type="ECO:0000256" key="5">
    <source>
        <dbReference type="ARBA" id="ARBA00022729"/>
    </source>
</evidence>
<dbReference type="SUPFAM" id="SSF81296">
    <property type="entry name" value="E set domains"/>
    <property type="match status" value="2"/>
</dbReference>
<organism evidence="17 18">
    <name type="scientific">Gadus morhua</name>
    <name type="common">Atlantic cod</name>
    <dbReference type="NCBI Taxonomy" id="8049"/>
    <lineage>
        <taxon>Eukaryota</taxon>
        <taxon>Metazoa</taxon>
        <taxon>Chordata</taxon>
        <taxon>Craniata</taxon>
        <taxon>Vertebrata</taxon>
        <taxon>Euteleostomi</taxon>
        <taxon>Actinopterygii</taxon>
        <taxon>Neopterygii</taxon>
        <taxon>Teleostei</taxon>
        <taxon>Neoteleostei</taxon>
        <taxon>Acanthomorphata</taxon>
        <taxon>Zeiogadaria</taxon>
        <taxon>Gadariae</taxon>
        <taxon>Gadiformes</taxon>
        <taxon>Gadoidei</taxon>
        <taxon>Gadidae</taxon>
        <taxon>Gadus</taxon>
    </lineage>
</organism>
<keyword evidence="7" id="KW-1133">Transmembrane helix</keyword>
<dbReference type="InterPro" id="IPR041019">
    <property type="entry name" value="TIG1_plexin"/>
</dbReference>
<dbReference type="SMART" id="SM00423">
    <property type="entry name" value="PSI"/>
    <property type="match status" value="2"/>
</dbReference>
<feature type="region of interest" description="Disordered" evidence="14">
    <location>
        <begin position="822"/>
        <end position="841"/>
    </location>
</feature>
<dbReference type="GO" id="GO:0007162">
    <property type="term" value="P:negative regulation of cell adhesion"/>
    <property type="evidence" value="ECO:0007669"/>
    <property type="project" value="TreeGrafter"/>
</dbReference>
<dbReference type="InterPro" id="IPR001627">
    <property type="entry name" value="Semap_dom"/>
</dbReference>
<evidence type="ECO:0000256" key="13">
    <source>
        <dbReference type="SAM" id="Coils"/>
    </source>
</evidence>
<dbReference type="InterPro" id="IPR031148">
    <property type="entry name" value="Plexin"/>
</dbReference>
<dbReference type="InterPro" id="IPR013783">
    <property type="entry name" value="Ig-like_fold"/>
</dbReference>
<evidence type="ECO:0000256" key="7">
    <source>
        <dbReference type="ARBA" id="ARBA00022989"/>
    </source>
</evidence>
<dbReference type="Pfam" id="PF24317">
    <property type="entry name" value="PSI_Plexin-B"/>
    <property type="match status" value="1"/>
</dbReference>
<evidence type="ECO:0000256" key="14">
    <source>
        <dbReference type="SAM" id="MobiDB-lite"/>
    </source>
</evidence>
<feature type="chain" id="PRO_5045231730" evidence="15">
    <location>
        <begin position="23"/>
        <end position="1555"/>
    </location>
</feature>
<dbReference type="GO" id="GO:0005886">
    <property type="term" value="C:plasma membrane"/>
    <property type="evidence" value="ECO:0007669"/>
    <property type="project" value="UniProtKB-SubCell"/>
</dbReference>
<dbReference type="GO" id="GO:0008360">
    <property type="term" value="P:regulation of cell shape"/>
    <property type="evidence" value="ECO:0007669"/>
    <property type="project" value="TreeGrafter"/>
</dbReference>
<evidence type="ECO:0000256" key="12">
    <source>
        <dbReference type="PROSITE-ProRule" id="PRU00352"/>
    </source>
</evidence>
<dbReference type="SMART" id="SM00429">
    <property type="entry name" value="IPT"/>
    <property type="match status" value="2"/>
</dbReference>
<evidence type="ECO:0000256" key="4">
    <source>
        <dbReference type="ARBA" id="ARBA00022692"/>
    </source>
</evidence>
<keyword evidence="6" id="KW-0677">Repeat</keyword>
<dbReference type="SUPFAM" id="SSF48350">
    <property type="entry name" value="GTPase activation domain, GAP"/>
    <property type="match status" value="1"/>
</dbReference>
<dbReference type="SUPFAM" id="SSF101912">
    <property type="entry name" value="Sema domain"/>
    <property type="match status" value="1"/>
</dbReference>
<dbReference type="InterPro" id="IPR002165">
    <property type="entry name" value="Plexin_repeat"/>
</dbReference>
<dbReference type="Gene3D" id="2.130.10.10">
    <property type="entry name" value="YVTN repeat-like/Quinoprotein amine dehydrogenase"/>
    <property type="match status" value="1"/>
</dbReference>
<dbReference type="Gene3D" id="3.10.20.90">
    <property type="entry name" value="Phosphatidylinositol 3-kinase Catalytic Subunit, Chain A, domain 1"/>
    <property type="match status" value="1"/>
</dbReference>
<keyword evidence="9" id="KW-1015">Disulfide bond</keyword>
<dbReference type="Pfam" id="PF17960">
    <property type="entry name" value="TIG_plexin"/>
    <property type="match status" value="1"/>
</dbReference>
<reference evidence="17" key="1">
    <citation type="submission" date="2025-08" db="UniProtKB">
        <authorList>
            <consortium name="Ensembl"/>
        </authorList>
    </citation>
    <scope>IDENTIFICATION</scope>
</reference>
<dbReference type="CDD" id="cd12792">
    <property type="entry name" value="RasGAP_plexin_B2"/>
    <property type="match status" value="1"/>
</dbReference>
<evidence type="ECO:0000256" key="9">
    <source>
        <dbReference type="ARBA" id="ARBA00023157"/>
    </source>
</evidence>
<name>A0A8C5D0H9_GADMO</name>
<dbReference type="InterPro" id="IPR015943">
    <property type="entry name" value="WD40/YVTN_repeat-like_dom_sf"/>
</dbReference>
<protein>
    <submittedName>
        <fullName evidence="17">Plexin b2b</fullName>
    </submittedName>
</protein>
<dbReference type="InterPro" id="IPR036352">
    <property type="entry name" value="Semap_dom_sf"/>
</dbReference>
<evidence type="ECO:0000259" key="16">
    <source>
        <dbReference type="PROSITE" id="PS51004"/>
    </source>
</evidence>
<dbReference type="InterPro" id="IPR008936">
    <property type="entry name" value="Rho_GTPase_activation_prot"/>
</dbReference>
<evidence type="ECO:0000256" key="6">
    <source>
        <dbReference type="ARBA" id="ARBA00022737"/>
    </source>
</evidence>
<evidence type="ECO:0000256" key="1">
    <source>
        <dbReference type="ARBA" id="ARBA00004251"/>
    </source>
</evidence>
<gene>
    <name evidence="17" type="primary">plxnb2b</name>
</gene>
<dbReference type="PANTHER" id="PTHR22625:SF9">
    <property type="entry name" value="PLEXIN-B2"/>
    <property type="match status" value="1"/>
</dbReference>
<dbReference type="InterPro" id="IPR014756">
    <property type="entry name" value="Ig_E-set"/>
</dbReference>
<sequence length="1555" mass="174544">MASRLSLLLPFLLPICLSLSRGEEELQKIPQLSFTTETPINNVVQDPGSGRIYLGAVNAIFQLGPALNQEARAETGPKLDSRTCTPPPSACQDTKLMPNLNKLLLVHPANGSLIVCGSRYKGICSLLNLTNVEQQLYYSDSKGERTYVASIEDNVNVVGVMSTYHLRDIQDEFSVFVVGKGYGRMDSTKLISTRILEDRREWVVFESIVEASAVQTAPFAPKHQHDFRHAFKDDGFVYFLFSRTRDGTDNKNLTYVSRICESDNNYYSHTELMLSCGPGNRYNKVQAAYVAIPGKELAQSLTDSPEEDGDSNSALCMYPLKAINERLEDIINACYFDMGSIGGKPAVDIPYFSKRDEFCKTPIAVSAPLCHFLPSPLASKPEFGLKGQHVEVRGLLTAVAIAVENDHTIAFLGNDQGEVSKVRPQSAHLKGTSEIFGKIPGLTAGERVNKNLFFDHGEDYLYITTEKKVRLVPVQTCNLKTDCKSCIDLKDPYCGWCVLEGRCTRRSECRRAEEKNGWLWSPGRECVKILSFSPPNLSCHKTQQVINIPSLPTISAADRLRCVFQEDFRSKGSMSGTGQVICNLPNPAHIPATPEGQGELLLTTTLLVTLYNCSNGRQDCSLCKNSDPKYSCLWCGHTKSCVYNQLCDHASQQCPDPLITDIIPRYGPMLGGISVTILGSNLGIQQADIKRISVAGVPCIHQPDKYSVSTSVVCEIGRLDPEKTSSGPVEVEVEGGKRGTSTLEFTYRDPIPQEFNPSRGPKAGGTLITIKGMALDTGSQADVHITVGTVECVVGENPRLILRNKISPPVWRYSVSITTATGPHRERGHISPPPPQGQGFSKAMTSKEAQAYLGDVPCLVNTLQDDKLFLDPPSTQPRARSKRHRRDTRSEPLDLLIMFGKGEWVVGSVQYERKYEVPLPIIISAVIVPMLLIIGVSIFCYRRKSEQAEREYEKVKHQLENLEESVRDRCKKEFTDLMIEMEDHTNDVSEGRMPFLDYKTYTDRVFFLPSKDGANDVMITGKLDIPEARRATVTQALNQFSNLLNSKTFLITFIHTLEGRPEFNARAKVYFASLLTVALHGKLEYYTDIMRSLLLDLMESYVHSKNPKLMLRRSETVVERMLCNWMSICLYQFLRDSAGEPLYKLFRAIKHQIEKGPVDAKLKKAKYTLNDTRLLGDDVEYCVLVRHVLVQSEGPDVTPVKVLNCDTISQVKEKIIEQVYRNQPYTLRPKVDSVTLEWRPGSTGQILSDLDLTSQKEGRWKRINTLAHYNVSTSARPVRSQSLQKLKLRRPTPGAGNALLEDDKVFHLVRPMEELDEIKSKRGSLKDKSMTKAITEIYLTRLLSVKGTLQQFVDDFFRSVLCSGAVVPPAIKYFFDFLDEQALKHDNVDEETVHIWKTNSLPLRFWVNILKNPHFIFDVHVSEMVDSSLSVVAQTFMDACTKSEHKLSRDSPSNKLLYAKEISTYKKMVDDYYKGIRQMVSVSDQDMNTHLAEVSRTHTDKLNTEVALHQLYQYASKYYDLIIAALEDDPVAQSKHLTLRLQQIAAALEHKSTDL</sequence>
<dbReference type="GO" id="GO:0050772">
    <property type="term" value="P:positive regulation of axonogenesis"/>
    <property type="evidence" value="ECO:0007669"/>
    <property type="project" value="TreeGrafter"/>
</dbReference>
<dbReference type="Pfam" id="PF01403">
    <property type="entry name" value="Sema"/>
    <property type="match status" value="1"/>
</dbReference>
<dbReference type="GeneTree" id="ENSGT01150000286928"/>
<dbReference type="Pfam" id="PF01833">
    <property type="entry name" value="TIG"/>
    <property type="match status" value="2"/>
</dbReference>
<dbReference type="PANTHER" id="PTHR22625">
    <property type="entry name" value="PLEXIN"/>
    <property type="match status" value="1"/>
</dbReference>
<evidence type="ECO:0000256" key="15">
    <source>
        <dbReference type="SAM" id="SignalP"/>
    </source>
</evidence>
<dbReference type="SMART" id="SM00630">
    <property type="entry name" value="Sema"/>
    <property type="match status" value="1"/>
</dbReference>
<dbReference type="Gene3D" id="1.10.506.10">
    <property type="entry name" value="GTPase Activation - p120gap, domain 1"/>
    <property type="match status" value="1"/>
</dbReference>
<dbReference type="Pfam" id="PF20170">
    <property type="entry name" value="Plexin_RBD"/>
    <property type="match status" value="1"/>
</dbReference>
<feature type="domain" description="Sema" evidence="16">
    <location>
        <begin position="14"/>
        <end position="474"/>
    </location>
</feature>
<keyword evidence="11" id="KW-0325">Glycoprotein</keyword>
<reference evidence="17" key="2">
    <citation type="submission" date="2025-09" db="UniProtKB">
        <authorList>
            <consortium name="Ensembl"/>
        </authorList>
    </citation>
    <scope>IDENTIFICATION</scope>
</reference>
<proteinExistence type="inferred from homology"/>
<keyword evidence="18" id="KW-1185">Reference proteome</keyword>
<dbReference type="GO" id="GO:0017154">
    <property type="term" value="F:semaphorin receptor activity"/>
    <property type="evidence" value="ECO:0007669"/>
    <property type="project" value="InterPro"/>
</dbReference>
<dbReference type="Proteomes" id="UP000694546">
    <property type="component" value="Chromosome 9"/>
</dbReference>
<keyword evidence="4" id="KW-0812">Transmembrane</keyword>
<evidence type="ECO:0000256" key="2">
    <source>
        <dbReference type="ARBA" id="ARBA00010297"/>
    </source>
</evidence>
<evidence type="ECO:0000313" key="17">
    <source>
        <dbReference type="Ensembl" id="ENSGMOP00000067494.1"/>
    </source>
</evidence>
<dbReference type="SUPFAM" id="SSF103575">
    <property type="entry name" value="Plexin repeat"/>
    <property type="match status" value="1"/>
</dbReference>
<dbReference type="InterPro" id="IPR016201">
    <property type="entry name" value="PSI"/>
</dbReference>
<keyword evidence="8" id="KW-0472">Membrane</keyword>
<dbReference type="InterPro" id="IPR002909">
    <property type="entry name" value="IPT_dom"/>
</dbReference>
<keyword evidence="5 15" id="KW-0732">Signal</keyword>
<comment type="caution">
    <text evidence="12">Lacks conserved residue(s) required for the propagation of feature annotation.</text>
</comment>